<evidence type="ECO:0000313" key="21">
    <source>
        <dbReference type="Proteomes" id="UP000503251"/>
    </source>
</evidence>
<evidence type="ECO:0000256" key="1">
    <source>
        <dbReference type="ARBA" id="ARBA00000085"/>
    </source>
</evidence>
<dbReference type="SMART" id="SM00387">
    <property type="entry name" value="HATPase_c"/>
    <property type="match status" value="1"/>
</dbReference>
<dbReference type="CDD" id="cd00130">
    <property type="entry name" value="PAS"/>
    <property type="match status" value="2"/>
</dbReference>
<keyword evidence="8" id="KW-0067">ATP-binding</keyword>
<evidence type="ECO:0000313" key="20">
    <source>
        <dbReference type="EMBL" id="QJT11081.1"/>
    </source>
</evidence>
<dbReference type="Pfam" id="PF13188">
    <property type="entry name" value="PAS_8"/>
    <property type="match status" value="1"/>
</dbReference>
<evidence type="ECO:0000256" key="4">
    <source>
        <dbReference type="ARBA" id="ARBA00022475"/>
    </source>
</evidence>
<dbReference type="SUPFAM" id="SSF55874">
    <property type="entry name" value="ATPase domain of HSP90 chaperone/DNA topoisomerase II/histidine kinase"/>
    <property type="match status" value="1"/>
</dbReference>
<keyword evidence="21" id="KW-1185">Reference proteome</keyword>
<dbReference type="PROSITE" id="PS50110">
    <property type="entry name" value="RESPONSE_REGULATORY"/>
    <property type="match status" value="1"/>
</dbReference>
<evidence type="ECO:0000256" key="2">
    <source>
        <dbReference type="ARBA" id="ARBA00004651"/>
    </source>
</evidence>
<dbReference type="PROSITE" id="PS50112">
    <property type="entry name" value="PAS"/>
    <property type="match status" value="2"/>
</dbReference>
<protein>
    <recommendedName>
        <fullName evidence="3">histidine kinase</fullName>
        <ecNumber evidence="3">2.7.13.3</ecNumber>
    </recommendedName>
</protein>
<evidence type="ECO:0000259" key="16">
    <source>
        <dbReference type="PROSITE" id="PS50110"/>
    </source>
</evidence>
<evidence type="ECO:0000256" key="6">
    <source>
        <dbReference type="ARBA" id="ARBA00022692"/>
    </source>
</evidence>
<name>A0ABX6NLI4_9BACT</name>
<evidence type="ECO:0000256" key="5">
    <source>
        <dbReference type="ARBA" id="ARBA00022553"/>
    </source>
</evidence>
<evidence type="ECO:0000256" key="7">
    <source>
        <dbReference type="ARBA" id="ARBA00022741"/>
    </source>
</evidence>
<dbReference type="CDD" id="cd17546">
    <property type="entry name" value="REC_hyHK_CKI1_RcsC-like"/>
    <property type="match status" value="1"/>
</dbReference>
<evidence type="ECO:0000256" key="8">
    <source>
        <dbReference type="ARBA" id="ARBA00022840"/>
    </source>
</evidence>
<dbReference type="SUPFAM" id="SSF47384">
    <property type="entry name" value="Homodimeric domain of signal transducing histidine kinase"/>
    <property type="match status" value="1"/>
</dbReference>
<dbReference type="InterPro" id="IPR036890">
    <property type="entry name" value="HATPase_C_sf"/>
</dbReference>
<dbReference type="PANTHER" id="PTHR45339:SF1">
    <property type="entry name" value="HYBRID SIGNAL TRANSDUCTION HISTIDINE KINASE J"/>
    <property type="match status" value="1"/>
</dbReference>
<proteinExistence type="predicted"/>
<dbReference type="PROSITE" id="PS50894">
    <property type="entry name" value="HPT"/>
    <property type="match status" value="1"/>
</dbReference>
<comment type="subcellular location">
    <subcellularLocation>
        <location evidence="2">Cell membrane</location>
        <topology evidence="2">Multi-pass membrane protein</topology>
    </subcellularLocation>
</comment>
<dbReference type="Gene3D" id="3.30.450.20">
    <property type="entry name" value="PAS domain"/>
    <property type="match status" value="2"/>
</dbReference>
<dbReference type="PANTHER" id="PTHR45339">
    <property type="entry name" value="HYBRID SIGNAL TRANSDUCTION HISTIDINE KINASE J"/>
    <property type="match status" value="1"/>
</dbReference>
<dbReference type="Pfam" id="PF00512">
    <property type="entry name" value="HisKA"/>
    <property type="match status" value="1"/>
</dbReference>
<dbReference type="Pfam" id="PF01627">
    <property type="entry name" value="Hpt"/>
    <property type="match status" value="1"/>
</dbReference>
<dbReference type="CDD" id="cd00082">
    <property type="entry name" value="HisKA"/>
    <property type="match status" value="1"/>
</dbReference>
<dbReference type="PROSITE" id="PS50109">
    <property type="entry name" value="HIS_KIN"/>
    <property type="match status" value="1"/>
</dbReference>
<dbReference type="RefSeq" id="WP_171268337.1">
    <property type="nucleotide sequence ID" value="NZ_CP039543.1"/>
</dbReference>
<evidence type="ECO:0000256" key="13">
    <source>
        <dbReference type="PROSITE-ProRule" id="PRU00169"/>
    </source>
</evidence>
<evidence type="ECO:0000256" key="14">
    <source>
        <dbReference type="SAM" id="MobiDB-lite"/>
    </source>
</evidence>
<reference evidence="20 21" key="1">
    <citation type="submission" date="2019-04" db="EMBL/GenBank/DDBJ databases">
        <title>Isolation and culture of sulfate reducing bacteria from the cold seep of the South China Sea.</title>
        <authorList>
            <person name="Sun C."/>
            <person name="Liu R."/>
        </authorList>
    </citation>
    <scope>NUCLEOTIDE SEQUENCE [LARGE SCALE GENOMIC DNA]</scope>
    <source>
        <strain evidence="20 21">CS1</strain>
    </source>
</reference>
<dbReference type="SUPFAM" id="SSF52172">
    <property type="entry name" value="CheY-like"/>
    <property type="match status" value="1"/>
</dbReference>
<dbReference type="InterPro" id="IPR036641">
    <property type="entry name" value="HPT_dom_sf"/>
</dbReference>
<dbReference type="CDD" id="cd16922">
    <property type="entry name" value="HATPase_EvgS-ArcB-TorS-like"/>
    <property type="match status" value="1"/>
</dbReference>
<dbReference type="SMART" id="SM00448">
    <property type="entry name" value="REC"/>
    <property type="match status" value="1"/>
</dbReference>
<dbReference type="InterPro" id="IPR000014">
    <property type="entry name" value="PAS"/>
</dbReference>
<evidence type="ECO:0000256" key="10">
    <source>
        <dbReference type="ARBA" id="ARBA00023012"/>
    </source>
</evidence>
<comment type="catalytic activity">
    <reaction evidence="1">
        <text>ATP + protein L-histidine = ADP + protein N-phospho-L-histidine.</text>
        <dbReference type="EC" id="2.7.13.3"/>
    </reaction>
</comment>
<keyword evidence="10" id="KW-0902">Two-component regulatory system</keyword>
<dbReference type="Gene3D" id="3.40.50.2300">
    <property type="match status" value="1"/>
</dbReference>
<dbReference type="Gene3D" id="1.10.287.130">
    <property type="match status" value="1"/>
</dbReference>
<dbReference type="Gene3D" id="1.20.120.160">
    <property type="entry name" value="HPT domain"/>
    <property type="match status" value="1"/>
</dbReference>
<dbReference type="InterPro" id="IPR005467">
    <property type="entry name" value="His_kinase_dom"/>
</dbReference>
<dbReference type="EC" id="2.7.13.3" evidence="3"/>
<dbReference type="InterPro" id="IPR035965">
    <property type="entry name" value="PAS-like_dom_sf"/>
</dbReference>
<dbReference type="SUPFAM" id="SSF55785">
    <property type="entry name" value="PYP-like sensor domain (PAS domain)"/>
    <property type="match status" value="2"/>
</dbReference>
<organism evidence="20 21">
    <name type="scientific">Oceanidesulfovibrio marinus</name>
    <dbReference type="NCBI Taxonomy" id="370038"/>
    <lineage>
        <taxon>Bacteria</taxon>
        <taxon>Pseudomonadati</taxon>
        <taxon>Thermodesulfobacteriota</taxon>
        <taxon>Desulfovibrionia</taxon>
        <taxon>Desulfovibrionales</taxon>
        <taxon>Desulfovibrionaceae</taxon>
        <taxon>Oceanidesulfovibrio</taxon>
    </lineage>
</organism>
<dbReference type="Pfam" id="PF08448">
    <property type="entry name" value="PAS_4"/>
    <property type="match status" value="1"/>
</dbReference>
<feature type="domain" description="PAS" evidence="17">
    <location>
        <begin position="185"/>
        <end position="227"/>
    </location>
</feature>
<feature type="domain" description="PAC" evidence="18">
    <location>
        <begin position="253"/>
        <end position="303"/>
    </location>
</feature>
<gene>
    <name evidence="20" type="ORF">E8L03_20150</name>
</gene>
<dbReference type="InterPro" id="IPR036097">
    <property type="entry name" value="HisK_dim/P_sf"/>
</dbReference>
<dbReference type="NCBIfam" id="TIGR00229">
    <property type="entry name" value="sensory_box"/>
    <property type="match status" value="2"/>
</dbReference>
<evidence type="ECO:0000256" key="9">
    <source>
        <dbReference type="ARBA" id="ARBA00022989"/>
    </source>
</evidence>
<dbReference type="InterPro" id="IPR003594">
    <property type="entry name" value="HATPase_dom"/>
</dbReference>
<dbReference type="Gene3D" id="3.30.565.10">
    <property type="entry name" value="Histidine kinase-like ATPase, C-terminal domain"/>
    <property type="match status" value="1"/>
</dbReference>
<evidence type="ECO:0000259" key="19">
    <source>
        <dbReference type="PROSITE" id="PS50894"/>
    </source>
</evidence>
<dbReference type="EMBL" id="CP039543">
    <property type="protein sequence ID" value="QJT11081.1"/>
    <property type="molecule type" value="Genomic_DNA"/>
</dbReference>
<keyword evidence="4" id="KW-1003">Cell membrane</keyword>
<dbReference type="InterPro" id="IPR001789">
    <property type="entry name" value="Sig_transdc_resp-reg_receiver"/>
</dbReference>
<feature type="domain" description="Histidine kinase" evidence="15">
    <location>
        <begin position="321"/>
        <end position="563"/>
    </location>
</feature>
<dbReference type="SMART" id="SM00388">
    <property type="entry name" value="HisKA"/>
    <property type="match status" value="1"/>
</dbReference>
<dbReference type="Pfam" id="PF00072">
    <property type="entry name" value="Response_reg"/>
    <property type="match status" value="1"/>
</dbReference>
<evidence type="ECO:0000259" key="15">
    <source>
        <dbReference type="PROSITE" id="PS50109"/>
    </source>
</evidence>
<evidence type="ECO:0000256" key="12">
    <source>
        <dbReference type="PROSITE-ProRule" id="PRU00110"/>
    </source>
</evidence>
<sequence length="833" mass="92679">MTEQRQSSAPAPGRNELEERIAELERENAALRQALPAASPVDALPPDQCDDDSRNQFEQEIIESRNVVRALIDASDDYFALVDEHSIIHACNLAWSRAVDAHPRQLVGRNLFDFIPEQVRDAVHTELEESIRENKPKAFTITRDNLTFDCRINPLGASDNSSRMFTFSAHDISPLLQAEKLQQEMELRYKTVFDSAGDAIFIHDLQGFFLDANLVFRELLGYSLDQIRQFTLQDLVARTDNPPDMLGDATDMLTFQVELMREDGHVLPLDVSARRITFDNKPALLCIGRDITQRRRVESILLKAKDAAESNVRMQNEFVANISHELRTPLSSIIGITELLSLSELDDAQRRNLDRIAYSADMLRGLINDLLDLSRLESSTFSMASQPFSLLELMRETSNIFLEKVASKNLNFSYTVSEDVPEFLRGDPMRLKQVLFNIVGNAIKFTADGSVRMTVTLARDVRQLSPDQADAAPKDAEPAAPGDDGVTIAFEIADTGIGMAPVDLQRIFNRFTQGDNTAGRAYGGAGLGLSISRQLIRLMNGDISASSEPGHGSTFRFYIRLPRATALAVAEQLAAGEAVDVSPARVLLVEDNRINREMITAMIELDGHEVRTAADGLEALKALENFTPDVIFMDLQMPRCDGYEATRRIRALKNPRLAATPIVALSAHAQKPPEEEWRKTGMDAHLSKPIQLATIREAIAAITSDRETPRQKEQDESATSDGAVLDLEILRDNMGHNEDLVRLACEKFLSHAAGYMDDLQMAVKNNDRNEVKRIAHSFKSVAGTIGAEQARQEALTIEKEAPTAAWGLLSQHVSSLREMVDELRVLVAEAVRR</sequence>
<feature type="modified residue" description="Phosphohistidine" evidence="12">
    <location>
        <position position="776"/>
    </location>
</feature>
<keyword evidence="5 13" id="KW-0597">Phosphoprotein</keyword>
<evidence type="ECO:0000256" key="3">
    <source>
        <dbReference type="ARBA" id="ARBA00012438"/>
    </source>
</evidence>
<dbReference type="InterPro" id="IPR000700">
    <property type="entry name" value="PAS-assoc_C"/>
</dbReference>
<dbReference type="InterPro" id="IPR013656">
    <property type="entry name" value="PAS_4"/>
</dbReference>
<feature type="domain" description="PAS" evidence="17">
    <location>
        <begin position="64"/>
        <end position="134"/>
    </location>
</feature>
<keyword evidence="6" id="KW-0812">Transmembrane</keyword>
<dbReference type="InterPro" id="IPR004358">
    <property type="entry name" value="Sig_transdc_His_kin-like_C"/>
</dbReference>
<feature type="region of interest" description="Disordered" evidence="14">
    <location>
        <begin position="32"/>
        <end position="54"/>
    </location>
</feature>
<feature type="modified residue" description="4-aspartylphosphate" evidence="13">
    <location>
        <position position="634"/>
    </location>
</feature>
<dbReference type="SMART" id="SM00073">
    <property type="entry name" value="HPT"/>
    <property type="match status" value="1"/>
</dbReference>
<accession>A0ABX6NLI4</accession>
<dbReference type="InterPro" id="IPR003661">
    <property type="entry name" value="HisK_dim/P_dom"/>
</dbReference>
<keyword evidence="7" id="KW-0547">Nucleotide-binding</keyword>
<evidence type="ECO:0000259" key="18">
    <source>
        <dbReference type="PROSITE" id="PS50113"/>
    </source>
</evidence>
<feature type="domain" description="Response regulatory" evidence="16">
    <location>
        <begin position="585"/>
        <end position="703"/>
    </location>
</feature>
<dbReference type="Pfam" id="PF02518">
    <property type="entry name" value="HATPase_c"/>
    <property type="match status" value="1"/>
</dbReference>
<dbReference type="SMART" id="SM00091">
    <property type="entry name" value="PAS"/>
    <property type="match status" value="2"/>
</dbReference>
<dbReference type="InterPro" id="IPR008207">
    <property type="entry name" value="Sig_transdc_His_kin_Hpt_dom"/>
</dbReference>
<dbReference type="PRINTS" id="PR00344">
    <property type="entry name" value="BCTRLSENSOR"/>
</dbReference>
<dbReference type="PROSITE" id="PS50113">
    <property type="entry name" value="PAC"/>
    <property type="match status" value="1"/>
</dbReference>
<dbReference type="InterPro" id="IPR011006">
    <property type="entry name" value="CheY-like_superfamily"/>
</dbReference>
<evidence type="ECO:0000256" key="11">
    <source>
        <dbReference type="ARBA" id="ARBA00023136"/>
    </source>
</evidence>
<keyword evidence="11" id="KW-0472">Membrane</keyword>
<keyword evidence="9" id="KW-1133">Transmembrane helix</keyword>
<dbReference type="Proteomes" id="UP000503251">
    <property type="component" value="Chromosome"/>
</dbReference>
<dbReference type="SUPFAM" id="SSF47226">
    <property type="entry name" value="Histidine-containing phosphotransfer domain, HPT domain"/>
    <property type="match status" value="1"/>
</dbReference>
<feature type="domain" description="HPt" evidence="19">
    <location>
        <begin position="737"/>
        <end position="830"/>
    </location>
</feature>
<evidence type="ECO:0000259" key="17">
    <source>
        <dbReference type="PROSITE" id="PS50112"/>
    </source>
</evidence>